<dbReference type="Gene3D" id="3.30.1240.10">
    <property type="match status" value="1"/>
</dbReference>
<proteinExistence type="predicted"/>
<gene>
    <name evidence="1" type="ORF">IAB46_12540</name>
</gene>
<dbReference type="PANTHER" id="PTHR10000">
    <property type="entry name" value="PHOSPHOSERINE PHOSPHATASE"/>
    <property type="match status" value="1"/>
</dbReference>
<evidence type="ECO:0000313" key="2">
    <source>
        <dbReference type="Proteomes" id="UP000823927"/>
    </source>
</evidence>
<evidence type="ECO:0000313" key="1">
    <source>
        <dbReference type="EMBL" id="HIS48356.1"/>
    </source>
</evidence>
<sequence>MGKIAFLDIDGTIRAFDGTIPDSAIEAIHEARRRGHQVCISSGRALDQIEKRIIDIGFDGIISGTGSYVVYEGKSICHEYFPKALFLEMTETLIKNGCILQFQSHDKTCILESQTDSFIRLGEDLQRMLGEGAAALAEPPETAARAEDLEKMEKILYFSDDFSNEQVKALWGDQLYIVPLSFPNPRKWGGELSPVTVNKAEGIKSILKLSGHSTEDVVAVGDSNNDIEMIAMAGLGIAMGNGTEGVKAAADAVTDTLENDGLYKAFKMAGMIG</sequence>
<dbReference type="EMBL" id="DVIT01000053">
    <property type="protein sequence ID" value="HIS48356.1"/>
    <property type="molecule type" value="Genomic_DNA"/>
</dbReference>
<reference evidence="1" key="2">
    <citation type="journal article" date="2021" name="PeerJ">
        <title>Extensive microbial diversity within the chicken gut microbiome revealed by metagenomics and culture.</title>
        <authorList>
            <person name="Gilroy R."/>
            <person name="Ravi A."/>
            <person name="Getino M."/>
            <person name="Pursley I."/>
            <person name="Horton D.L."/>
            <person name="Alikhan N.F."/>
            <person name="Baker D."/>
            <person name="Gharbi K."/>
            <person name="Hall N."/>
            <person name="Watson M."/>
            <person name="Adriaenssens E.M."/>
            <person name="Foster-Nyarko E."/>
            <person name="Jarju S."/>
            <person name="Secka A."/>
            <person name="Antonio M."/>
            <person name="Oren A."/>
            <person name="Chaudhuri R.R."/>
            <person name="La Ragione R."/>
            <person name="Hildebrand F."/>
            <person name="Pallen M.J."/>
        </authorList>
    </citation>
    <scope>NUCLEOTIDE SEQUENCE</scope>
    <source>
        <strain evidence="1">CHK178-757</strain>
    </source>
</reference>
<dbReference type="InterPro" id="IPR000150">
    <property type="entry name" value="Cof"/>
</dbReference>
<reference evidence="1" key="1">
    <citation type="submission" date="2020-10" db="EMBL/GenBank/DDBJ databases">
        <authorList>
            <person name="Gilroy R."/>
        </authorList>
    </citation>
    <scope>NUCLEOTIDE SEQUENCE</scope>
    <source>
        <strain evidence="1">CHK178-757</strain>
    </source>
</reference>
<dbReference type="PANTHER" id="PTHR10000:SF25">
    <property type="entry name" value="PHOSPHATASE YKRA-RELATED"/>
    <property type="match status" value="1"/>
</dbReference>
<dbReference type="InterPro" id="IPR036412">
    <property type="entry name" value="HAD-like_sf"/>
</dbReference>
<dbReference type="NCBIfam" id="TIGR00099">
    <property type="entry name" value="Cof-subfamily"/>
    <property type="match status" value="1"/>
</dbReference>
<comment type="caution">
    <text evidence="1">The sequence shown here is derived from an EMBL/GenBank/DDBJ whole genome shotgun (WGS) entry which is preliminary data.</text>
</comment>
<dbReference type="SFLD" id="SFLDS00003">
    <property type="entry name" value="Haloacid_Dehalogenase"/>
    <property type="match status" value="1"/>
</dbReference>
<protein>
    <submittedName>
        <fullName evidence="1">HAD family phosphatase</fullName>
    </submittedName>
</protein>
<dbReference type="GO" id="GO:0000287">
    <property type="term" value="F:magnesium ion binding"/>
    <property type="evidence" value="ECO:0007669"/>
    <property type="project" value="TreeGrafter"/>
</dbReference>
<name>A0A9D1F6B5_9FIRM</name>
<accession>A0A9D1F6B5</accession>
<dbReference type="GO" id="GO:0005829">
    <property type="term" value="C:cytosol"/>
    <property type="evidence" value="ECO:0007669"/>
    <property type="project" value="TreeGrafter"/>
</dbReference>
<dbReference type="AlphaFoldDB" id="A0A9D1F6B5"/>
<dbReference type="GO" id="GO:0016791">
    <property type="term" value="F:phosphatase activity"/>
    <property type="evidence" value="ECO:0007669"/>
    <property type="project" value="TreeGrafter"/>
</dbReference>
<dbReference type="Proteomes" id="UP000823927">
    <property type="component" value="Unassembled WGS sequence"/>
</dbReference>
<dbReference type="Gene3D" id="3.40.50.1000">
    <property type="entry name" value="HAD superfamily/HAD-like"/>
    <property type="match status" value="1"/>
</dbReference>
<dbReference type="Pfam" id="PF08282">
    <property type="entry name" value="Hydrolase_3"/>
    <property type="match status" value="1"/>
</dbReference>
<dbReference type="SUPFAM" id="SSF56784">
    <property type="entry name" value="HAD-like"/>
    <property type="match status" value="1"/>
</dbReference>
<dbReference type="InterPro" id="IPR023214">
    <property type="entry name" value="HAD_sf"/>
</dbReference>
<dbReference type="PROSITE" id="PS01229">
    <property type="entry name" value="COF_2"/>
    <property type="match status" value="1"/>
</dbReference>
<organism evidence="1 2">
    <name type="scientific">Candidatus Scybalocola faecigallinarum</name>
    <dbReference type="NCBI Taxonomy" id="2840941"/>
    <lineage>
        <taxon>Bacteria</taxon>
        <taxon>Bacillati</taxon>
        <taxon>Bacillota</taxon>
        <taxon>Clostridia</taxon>
        <taxon>Lachnospirales</taxon>
        <taxon>Lachnospiraceae</taxon>
        <taxon>Lachnospiraceae incertae sedis</taxon>
        <taxon>Candidatus Scybalocola (ex Gilroy et al. 2021)</taxon>
    </lineage>
</organism>
<dbReference type="SFLD" id="SFLDG01140">
    <property type="entry name" value="C2.B:_Phosphomannomutase_and_P"/>
    <property type="match status" value="1"/>
</dbReference>